<feature type="transmembrane region" description="Helical" evidence="11">
    <location>
        <begin position="221"/>
        <end position="249"/>
    </location>
</feature>
<dbReference type="Gene3D" id="3.30.70.3040">
    <property type="match status" value="1"/>
</dbReference>
<dbReference type="RefSeq" id="WP_006782629.1">
    <property type="nucleotide sequence ID" value="NZ_CP040506.1"/>
</dbReference>
<dbReference type="PATRIC" id="fig|742737.3.peg.4629"/>
<keyword evidence="6 11" id="KW-0812">Transmembrane</keyword>
<dbReference type="Pfam" id="PF02687">
    <property type="entry name" value="FtsX"/>
    <property type="match status" value="1"/>
</dbReference>
<feature type="transmembrane region" description="Helical" evidence="11">
    <location>
        <begin position="21"/>
        <end position="46"/>
    </location>
</feature>
<evidence type="ECO:0000256" key="5">
    <source>
        <dbReference type="ARBA" id="ARBA00022618"/>
    </source>
</evidence>
<evidence type="ECO:0000256" key="1">
    <source>
        <dbReference type="ARBA" id="ARBA00004651"/>
    </source>
</evidence>
<proteinExistence type="inferred from homology"/>
<evidence type="ECO:0000313" key="14">
    <source>
        <dbReference type="EMBL" id="EHI57532.1"/>
    </source>
</evidence>
<protein>
    <recommendedName>
        <fullName evidence="3 10">Cell division protein FtsX</fullName>
    </recommendedName>
</protein>
<dbReference type="GO" id="GO:0051301">
    <property type="term" value="P:cell division"/>
    <property type="evidence" value="ECO:0007669"/>
    <property type="project" value="UniProtKB-KW"/>
</dbReference>
<feature type="transmembrane region" description="Helical" evidence="11">
    <location>
        <begin position="175"/>
        <end position="200"/>
    </location>
</feature>
<dbReference type="EMBL" id="ADLN01000120">
    <property type="protein sequence ID" value="EHI57532.1"/>
    <property type="molecule type" value="Genomic_DNA"/>
</dbReference>
<dbReference type="PANTHER" id="PTHR47755">
    <property type="entry name" value="CELL DIVISION PROTEIN FTSX"/>
    <property type="match status" value="1"/>
</dbReference>
<comment type="function">
    <text evidence="10">Part of the ABC transporter FtsEX involved in asymmetric cellular division facilitating the initiation of sporulation.</text>
</comment>
<evidence type="ECO:0000256" key="3">
    <source>
        <dbReference type="ARBA" id="ARBA00021907"/>
    </source>
</evidence>
<evidence type="ECO:0000256" key="6">
    <source>
        <dbReference type="ARBA" id="ARBA00022692"/>
    </source>
</evidence>
<feature type="domain" description="ABC3 transporter permease C-terminal" evidence="12">
    <location>
        <begin position="180"/>
        <end position="299"/>
    </location>
</feature>
<dbReference type="PANTHER" id="PTHR47755:SF1">
    <property type="entry name" value="CELL DIVISION PROTEIN FTSX"/>
    <property type="match status" value="1"/>
</dbReference>
<evidence type="ECO:0000259" key="13">
    <source>
        <dbReference type="Pfam" id="PF18075"/>
    </source>
</evidence>
<evidence type="ECO:0000259" key="12">
    <source>
        <dbReference type="Pfam" id="PF02687"/>
    </source>
</evidence>
<dbReference type="HOGENOM" id="CLU_073546_2_0_9"/>
<keyword evidence="8 10" id="KW-0472">Membrane</keyword>
<keyword evidence="7 11" id="KW-1133">Transmembrane helix</keyword>
<dbReference type="InterPro" id="IPR003838">
    <property type="entry name" value="ABC3_permease_C"/>
</dbReference>
<accession>G5IMB3</accession>
<organism evidence="14 15">
    <name type="scientific">Hungatella hathewayi WAL-18680</name>
    <dbReference type="NCBI Taxonomy" id="742737"/>
    <lineage>
        <taxon>Bacteria</taxon>
        <taxon>Bacillati</taxon>
        <taxon>Bacillota</taxon>
        <taxon>Clostridia</taxon>
        <taxon>Lachnospirales</taxon>
        <taxon>Lachnospiraceae</taxon>
        <taxon>Hungatella</taxon>
    </lineage>
</organism>
<feature type="domain" description="FtsX extracellular" evidence="13">
    <location>
        <begin position="60"/>
        <end position="155"/>
    </location>
</feature>
<reference evidence="14 15" key="1">
    <citation type="submission" date="2011-08" db="EMBL/GenBank/DDBJ databases">
        <title>The Genome Sequence of Clostridium hathewayi WAL-18680.</title>
        <authorList>
            <consortium name="The Broad Institute Genome Sequencing Platform"/>
            <person name="Earl A."/>
            <person name="Ward D."/>
            <person name="Feldgarden M."/>
            <person name="Gevers D."/>
            <person name="Finegold S.M."/>
            <person name="Summanen P.H."/>
            <person name="Molitoris D.R."/>
            <person name="Song M."/>
            <person name="Daigneault M."/>
            <person name="Allen-Vercoe E."/>
            <person name="Young S.K."/>
            <person name="Zeng Q."/>
            <person name="Gargeya S."/>
            <person name="Fitzgerald M."/>
            <person name="Haas B."/>
            <person name="Abouelleil A."/>
            <person name="Alvarado L."/>
            <person name="Arachchi H.M."/>
            <person name="Berlin A."/>
            <person name="Brown A."/>
            <person name="Chapman S.B."/>
            <person name="Chen Z."/>
            <person name="Dunbar C."/>
            <person name="Freedman E."/>
            <person name="Gearin G."/>
            <person name="Gellesch M."/>
            <person name="Goldberg J."/>
            <person name="Griggs A."/>
            <person name="Gujja S."/>
            <person name="Heiman D."/>
            <person name="Howarth C."/>
            <person name="Larson L."/>
            <person name="Lui A."/>
            <person name="MacDonald P.J.P."/>
            <person name="Montmayeur A."/>
            <person name="Murphy C."/>
            <person name="Neiman D."/>
            <person name="Pearson M."/>
            <person name="Priest M."/>
            <person name="Roberts A."/>
            <person name="Saif S."/>
            <person name="Shea T."/>
            <person name="Shenoy N."/>
            <person name="Sisk P."/>
            <person name="Stolte C."/>
            <person name="Sykes S."/>
            <person name="Wortman J."/>
            <person name="Nusbaum C."/>
            <person name="Birren B."/>
        </authorList>
    </citation>
    <scope>NUCLEOTIDE SEQUENCE [LARGE SCALE GENOMIC DNA]</scope>
    <source>
        <strain evidence="14 15">WAL-18680</strain>
    </source>
</reference>
<dbReference type="Proteomes" id="UP000005384">
    <property type="component" value="Unassembled WGS sequence"/>
</dbReference>
<dbReference type="Pfam" id="PF18075">
    <property type="entry name" value="FtsX_ECD"/>
    <property type="match status" value="1"/>
</dbReference>
<keyword evidence="4 10" id="KW-1003">Cell membrane</keyword>
<dbReference type="PIRSF" id="PIRSF003097">
    <property type="entry name" value="FtsX"/>
    <property type="match status" value="1"/>
</dbReference>
<evidence type="ECO:0000313" key="15">
    <source>
        <dbReference type="Proteomes" id="UP000005384"/>
    </source>
</evidence>
<evidence type="ECO:0000256" key="2">
    <source>
        <dbReference type="ARBA" id="ARBA00007379"/>
    </source>
</evidence>
<evidence type="ECO:0000256" key="10">
    <source>
        <dbReference type="PIRNR" id="PIRNR003097"/>
    </source>
</evidence>
<dbReference type="PROSITE" id="PS51257">
    <property type="entry name" value="PROKAR_LIPOPROTEIN"/>
    <property type="match status" value="1"/>
</dbReference>
<keyword evidence="9 10" id="KW-0131">Cell cycle</keyword>
<gene>
    <name evidence="14" type="ORF">HMPREF9473_04641</name>
</gene>
<dbReference type="InterPro" id="IPR040690">
    <property type="entry name" value="FtsX_ECD"/>
</dbReference>
<dbReference type="GO" id="GO:0005886">
    <property type="term" value="C:plasma membrane"/>
    <property type="evidence" value="ECO:0007669"/>
    <property type="project" value="UniProtKB-SubCell"/>
</dbReference>
<keyword evidence="5 10" id="KW-0132">Cell division</keyword>
<evidence type="ECO:0000256" key="7">
    <source>
        <dbReference type="ARBA" id="ARBA00022989"/>
    </source>
</evidence>
<evidence type="ECO:0000256" key="8">
    <source>
        <dbReference type="ARBA" id="ARBA00023136"/>
    </source>
</evidence>
<name>G5IMB3_9FIRM</name>
<comment type="similarity">
    <text evidence="2 10">Belongs to the ABC-4 integral membrane protein family. FtsX subfamily.</text>
</comment>
<evidence type="ECO:0000256" key="11">
    <source>
        <dbReference type="SAM" id="Phobius"/>
    </source>
</evidence>
<dbReference type="AlphaFoldDB" id="G5IMB3"/>
<sequence length="302" mass="33757">MNFRTWRYLFKLGWKNLWYHKVYTAASALTMSACIFLFGLLFLAVLNVDSVLQRTEEDVYVAVFFDEDVAPERIDEVGNLIRNRAEVLRTVYTTADEAWDEFRADFFEETELMEGIFEDDNPLSASSHFQVYIKGIEQQESFVAYASSLEGVRKVTHSADTVRALVKMKDVISRVAMGSAGLLVLLSVLLIHNTLSVVIEAQKDKMHVMRLMGAREEFIKVPFCVQAFVMALLGLCVPLLLLFGCYRWGVGLVSSGLRLADGGVTLLPWEAVFPQLIVACVLLGVVTGVVGALSVLGKLKKR</sequence>
<evidence type="ECO:0000256" key="9">
    <source>
        <dbReference type="ARBA" id="ARBA00023306"/>
    </source>
</evidence>
<evidence type="ECO:0000256" key="4">
    <source>
        <dbReference type="ARBA" id="ARBA00022475"/>
    </source>
</evidence>
<feature type="transmembrane region" description="Helical" evidence="11">
    <location>
        <begin position="276"/>
        <end position="296"/>
    </location>
</feature>
<comment type="caution">
    <text evidence="14">The sequence shown here is derived from an EMBL/GenBank/DDBJ whole genome shotgun (WGS) entry which is preliminary data.</text>
</comment>
<keyword evidence="15" id="KW-1185">Reference proteome</keyword>
<dbReference type="InterPro" id="IPR004513">
    <property type="entry name" value="FtsX"/>
</dbReference>
<comment type="subcellular location">
    <subcellularLocation>
        <location evidence="1">Cell membrane</location>
        <topology evidence="1">Multi-pass membrane protein</topology>
    </subcellularLocation>
</comment>
<dbReference type="OrthoDB" id="9812531at2"/>